<evidence type="ECO:0000256" key="5">
    <source>
        <dbReference type="ARBA" id="ARBA00023157"/>
    </source>
</evidence>
<comment type="subcellular location">
    <subcellularLocation>
        <location evidence="1">Cell membrane</location>
    </subcellularLocation>
</comment>
<dbReference type="SUPFAM" id="SSF48726">
    <property type="entry name" value="Immunoglobulin"/>
    <property type="match status" value="1"/>
</dbReference>
<dbReference type="InParanoid" id="A0A4W3GDB0"/>
<reference evidence="11" key="4">
    <citation type="submission" date="2025-08" db="UniProtKB">
        <authorList>
            <consortium name="Ensembl"/>
        </authorList>
    </citation>
    <scope>IDENTIFICATION</scope>
</reference>
<dbReference type="InterPro" id="IPR013783">
    <property type="entry name" value="Ig-like_fold"/>
</dbReference>
<dbReference type="InterPro" id="IPR013106">
    <property type="entry name" value="Ig_V-set"/>
</dbReference>
<evidence type="ECO:0000313" key="11">
    <source>
        <dbReference type="Ensembl" id="ENSCMIP00000001293.1"/>
    </source>
</evidence>
<dbReference type="Ensembl" id="ENSCMIT00000001356.1">
    <property type="protein sequence ID" value="ENSCMIP00000001293.1"/>
    <property type="gene ID" value="ENSCMIG00000000856.1"/>
</dbReference>
<evidence type="ECO:0000256" key="1">
    <source>
        <dbReference type="ARBA" id="ARBA00004236"/>
    </source>
</evidence>
<dbReference type="AlphaFoldDB" id="A0A4W3GDB0"/>
<dbReference type="InterPro" id="IPR051896">
    <property type="entry name" value="TCR_alpha_variable"/>
</dbReference>
<evidence type="ECO:0000256" key="3">
    <source>
        <dbReference type="ARBA" id="ARBA00022729"/>
    </source>
</evidence>
<evidence type="ECO:0000256" key="9">
    <source>
        <dbReference type="SAM" id="MobiDB-lite"/>
    </source>
</evidence>
<keyword evidence="8" id="KW-0391">Immunity</keyword>
<protein>
    <recommendedName>
        <fullName evidence="10">Ig-like domain-containing protein</fullName>
    </recommendedName>
</protein>
<keyword evidence="6" id="KW-0325">Glycoprotein</keyword>
<evidence type="ECO:0000313" key="12">
    <source>
        <dbReference type="Proteomes" id="UP000314986"/>
    </source>
</evidence>
<keyword evidence="4" id="KW-0472">Membrane</keyword>
<dbReference type="Proteomes" id="UP000314986">
    <property type="component" value="Unassembled WGS sequence"/>
</dbReference>
<reference evidence="11" key="5">
    <citation type="submission" date="2025-09" db="UniProtKB">
        <authorList>
            <consortium name="Ensembl"/>
        </authorList>
    </citation>
    <scope>IDENTIFICATION</scope>
</reference>
<keyword evidence="8" id="KW-1279">T cell receptor</keyword>
<evidence type="ECO:0000259" key="10">
    <source>
        <dbReference type="PROSITE" id="PS50835"/>
    </source>
</evidence>
<dbReference type="GO" id="GO:0042101">
    <property type="term" value="C:T cell receptor complex"/>
    <property type="evidence" value="ECO:0007669"/>
    <property type="project" value="UniProtKB-KW"/>
</dbReference>
<dbReference type="PANTHER" id="PTHR19339">
    <property type="entry name" value="T CELL RECEPTOR ALPHA VARIABLE 39"/>
    <property type="match status" value="1"/>
</dbReference>
<dbReference type="InterPro" id="IPR007110">
    <property type="entry name" value="Ig-like_dom"/>
</dbReference>
<dbReference type="Gene3D" id="2.60.40.10">
    <property type="entry name" value="Immunoglobulins"/>
    <property type="match status" value="1"/>
</dbReference>
<dbReference type="STRING" id="7868.ENSCMIP00000001293"/>
<feature type="region of interest" description="Disordered" evidence="9">
    <location>
        <begin position="16"/>
        <end position="35"/>
    </location>
</feature>
<evidence type="ECO:0000256" key="4">
    <source>
        <dbReference type="ARBA" id="ARBA00023136"/>
    </source>
</evidence>
<reference evidence="12" key="2">
    <citation type="journal article" date="2007" name="PLoS Biol.">
        <title>Survey sequencing and comparative analysis of the elephant shark (Callorhinchus milii) genome.</title>
        <authorList>
            <person name="Venkatesh B."/>
            <person name="Kirkness E.F."/>
            <person name="Loh Y.H."/>
            <person name="Halpern A.L."/>
            <person name="Lee A.P."/>
            <person name="Johnson J."/>
            <person name="Dandona N."/>
            <person name="Viswanathan L.D."/>
            <person name="Tay A."/>
            <person name="Venter J.C."/>
            <person name="Strausberg R.L."/>
            <person name="Brenner S."/>
        </authorList>
    </citation>
    <scope>NUCLEOTIDE SEQUENCE [LARGE SCALE GENOMIC DNA]</scope>
</reference>
<keyword evidence="5" id="KW-1015">Disulfide bond</keyword>
<keyword evidence="3" id="KW-0732">Signal</keyword>
<reference evidence="12" key="1">
    <citation type="journal article" date="2006" name="Science">
        <title>Ancient noncoding elements conserved in the human genome.</title>
        <authorList>
            <person name="Venkatesh B."/>
            <person name="Kirkness E.F."/>
            <person name="Loh Y.H."/>
            <person name="Halpern A.L."/>
            <person name="Lee A.P."/>
            <person name="Johnson J."/>
            <person name="Dandona N."/>
            <person name="Viswanathan L.D."/>
            <person name="Tay A."/>
            <person name="Venter J.C."/>
            <person name="Strausberg R.L."/>
            <person name="Brenner S."/>
        </authorList>
    </citation>
    <scope>NUCLEOTIDE SEQUENCE [LARGE SCALE GENOMIC DNA]</scope>
</reference>
<feature type="domain" description="Ig-like" evidence="10">
    <location>
        <begin position="13"/>
        <end position="103"/>
    </location>
</feature>
<comment type="subunit">
    <text evidence="7">Alpha-beta TR is a heterodimer composed of an alpha and beta chain; disulfide-linked. The alpha-beta TR is associated with the transmembrane signaling CD3 coreceptor proteins to form the TR-CD3 (TcR or TCR). The assembly of alpha-beta TR heterodimers with CD3 occurs in the endoplasmic reticulum where a single alpha-beta TR heterodimer associates with one CD3D-CD3E heterodimer, one CD3G-CD3E heterodimer and one CD247 homodimer forming a stable octameric structure. CD3D-CD3E and CD3G-CD3E heterodimers preferentially associate with TR alpha and TR beta chains, respectively. The association of the CD247 homodimer is the last step of TcR assembly in the endoplasmic reticulum and is required for transport to the cell surface.</text>
</comment>
<organism evidence="11 12">
    <name type="scientific">Callorhinchus milii</name>
    <name type="common">Ghost shark</name>
    <dbReference type="NCBI Taxonomy" id="7868"/>
    <lineage>
        <taxon>Eukaryota</taxon>
        <taxon>Metazoa</taxon>
        <taxon>Chordata</taxon>
        <taxon>Craniata</taxon>
        <taxon>Vertebrata</taxon>
        <taxon>Chondrichthyes</taxon>
        <taxon>Holocephali</taxon>
        <taxon>Chimaeriformes</taxon>
        <taxon>Callorhinchidae</taxon>
        <taxon>Callorhinchus</taxon>
    </lineage>
</organism>
<dbReference type="InterPro" id="IPR036179">
    <property type="entry name" value="Ig-like_dom_sf"/>
</dbReference>
<reference evidence="12" key="3">
    <citation type="journal article" date="2014" name="Nature">
        <title>Elephant shark genome provides unique insights into gnathostome evolution.</title>
        <authorList>
            <consortium name="International Elephant Shark Genome Sequencing Consortium"/>
            <person name="Venkatesh B."/>
            <person name="Lee A.P."/>
            <person name="Ravi V."/>
            <person name="Maurya A.K."/>
            <person name="Lian M.M."/>
            <person name="Swann J.B."/>
            <person name="Ohta Y."/>
            <person name="Flajnik M.F."/>
            <person name="Sutoh Y."/>
            <person name="Kasahara M."/>
            <person name="Hoon S."/>
            <person name="Gangu V."/>
            <person name="Roy S.W."/>
            <person name="Irimia M."/>
            <person name="Korzh V."/>
            <person name="Kondrychyn I."/>
            <person name="Lim Z.W."/>
            <person name="Tay B.H."/>
            <person name="Tohari S."/>
            <person name="Kong K.W."/>
            <person name="Ho S."/>
            <person name="Lorente-Galdos B."/>
            <person name="Quilez J."/>
            <person name="Marques-Bonet T."/>
            <person name="Raney B.J."/>
            <person name="Ingham P.W."/>
            <person name="Tay A."/>
            <person name="Hillier L.W."/>
            <person name="Minx P."/>
            <person name="Boehm T."/>
            <person name="Wilson R.K."/>
            <person name="Brenner S."/>
            <person name="Warren W.C."/>
        </authorList>
    </citation>
    <scope>NUCLEOTIDE SEQUENCE [LARGE SCALE GENOMIC DNA]</scope>
</reference>
<sequence>MLMIITSGVCVESDISQSPQDVTENENGKVSTDCSTTDTNQALQWYRQYPNQALRHLVKGKTGKQQKERITATMNYKEKGSNLSITGTEVTDAATYVCALETQ</sequence>
<keyword evidence="2" id="KW-1003">Cell membrane</keyword>
<evidence type="ECO:0000256" key="8">
    <source>
        <dbReference type="ARBA" id="ARBA00043266"/>
    </source>
</evidence>
<dbReference type="PROSITE" id="PS50835">
    <property type="entry name" value="IG_LIKE"/>
    <property type="match status" value="1"/>
</dbReference>
<proteinExistence type="predicted"/>
<dbReference type="OMA" id="YVCALET"/>
<dbReference type="Pfam" id="PF07686">
    <property type="entry name" value="V-set"/>
    <property type="match status" value="1"/>
</dbReference>
<dbReference type="GeneTree" id="ENSGT01150000287165"/>
<evidence type="ECO:0000256" key="2">
    <source>
        <dbReference type="ARBA" id="ARBA00022475"/>
    </source>
</evidence>
<evidence type="ECO:0000256" key="7">
    <source>
        <dbReference type="ARBA" id="ARBA00038651"/>
    </source>
</evidence>
<keyword evidence="8" id="KW-1064">Adaptive immunity</keyword>
<name>A0A4W3GDB0_CALMI</name>
<dbReference type="PANTHER" id="PTHR19339:SF5">
    <property type="entry name" value="IG-LIKE DOMAIN-CONTAINING PROTEIN"/>
    <property type="match status" value="1"/>
</dbReference>
<keyword evidence="12" id="KW-1185">Reference proteome</keyword>
<evidence type="ECO:0000256" key="6">
    <source>
        <dbReference type="ARBA" id="ARBA00023180"/>
    </source>
</evidence>
<accession>A0A4W3GDB0</accession>